<dbReference type="InterPro" id="IPR016176">
    <property type="entry name" value="Cbl-dep_enz_cat"/>
</dbReference>
<dbReference type="GO" id="GO:0004494">
    <property type="term" value="F:methylmalonyl-CoA mutase activity"/>
    <property type="evidence" value="ECO:0007669"/>
    <property type="project" value="InterPro"/>
</dbReference>
<name>A0A3G1KQ46_FORW1</name>
<dbReference type="PANTHER" id="PTHR48101">
    <property type="entry name" value="METHYLMALONYL-COA MUTASE, MITOCHONDRIAL-RELATED"/>
    <property type="match status" value="1"/>
</dbReference>
<keyword evidence="4" id="KW-1185">Reference proteome</keyword>
<dbReference type="SUPFAM" id="SSF51703">
    <property type="entry name" value="Cobalamin (vitamin B12)-dependent enzymes"/>
    <property type="match status" value="1"/>
</dbReference>
<dbReference type="RefSeq" id="WP_148133802.1">
    <property type="nucleotide sequence ID" value="NZ_CP017634.1"/>
</dbReference>
<evidence type="ECO:0000313" key="3">
    <source>
        <dbReference type="EMBL" id="ATW24599.1"/>
    </source>
</evidence>
<dbReference type="InterPro" id="IPR006099">
    <property type="entry name" value="MeMalonylCoA_mutase_a/b_cat"/>
</dbReference>
<dbReference type="KEGG" id="fwa:DCMF_07200"/>
<proteinExistence type="predicted"/>
<dbReference type="NCBIfam" id="TIGR00641">
    <property type="entry name" value="acid_CoA_mut_N"/>
    <property type="match status" value="1"/>
</dbReference>
<dbReference type="PANTHER" id="PTHR48101:SF1">
    <property type="entry name" value="METHYLMALONYL-COA MUTASE, LARGE SUBUNIT"/>
    <property type="match status" value="1"/>
</dbReference>
<reference evidence="3 4" key="1">
    <citation type="submission" date="2016-10" db="EMBL/GenBank/DDBJ databases">
        <title>Complete Genome Sequence of Peptococcaceae strain DCMF.</title>
        <authorList>
            <person name="Edwards R.J."/>
            <person name="Holland S.I."/>
            <person name="Deshpande N.P."/>
            <person name="Wong Y.K."/>
            <person name="Ertan H."/>
            <person name="Manefield M."/>
            <person name="Russell T.L."/>
            <person name="Lee M.J."/>
        </authorList>
    </citation>
    <scope>NUCLEOTIDE SEQUENCE [LARGE SCALE GENOMIC DNA]</scope>
    <source>
        <strain evidence="3 4">DCMF</strain>
    </source>
</reference>
<sequence>MAEEKKFVTESGILVKSVYTPKDLPGWDYEKQLGLPGHYPYTRGVYETMYRGKTWTMRLYSGLATAEESNQRYKYLLSQGQTGLSVALDLPTQLGYDSDDALVEDEVGRIGVAIDTLADMESLFDGINLGQISTSFTINSTAIILLAMYVAAALKQGVPLNQISGTTQNDMVKEFLARKTYIFPMEDSLRISVDIIEFCAKNIPKWNPINIAGYHIRESGADSVQELGTIMKTAILIAEETLKRDVDIDTFAPRLSFELWTGTDFFEEVAKYRAARRIWAHIMKEQFGAKNPKSMLFRVFAGGNGITLPAQEPFNNIVRVTMQSLISALGGAQAIHAPAYDEAIATPTQESALLALRTQQILACESGITKTVDPLAGSYYVEFLTDELEKRTWAYMREIDEQGGLIHGITTGSIQRQVQNRAYEMERKIQSGEKVMVGVNKYHDRNSKNVDIPIYQADDSVLKKQKARLGEVRRMRDGKKVSASLAQVRHAAKKKVNLFPSVLEAVQNYATIGEITGVLREEIGEYDEPPIF</sequence>
<organism evidence="3 4">
    <name type="scientific">Formimonas warabiya</name>
    <dbReference type="NCBI Taxonomy" id="1761012"/>
    <lineage>
        <taxon>Bacteria</taxon>
        <taxon>Bacillati</taxon>
        <taxon>Bacillota</taxon>
        <taxon>Clostridia</taxon>
        <taxon>Eubacteriales</taxon>
        <taxon>Peptococcaceae</taxon>
        <taxon>Candidatus Formimonas</taxon>
    </lineage>
</organism>
<dbReference type="Pfam" id="PF01642">
    <property type="entry name" value="MM_CoA_mutase"/>
    <property type="match status" value="1"/>
</dbReference>
<evidence type="ECO:0000256" key="1">
    <source>
        <dbReference type="ARBA" id="ARBA00023235"/>
    </source>
</evidence>
<protein>
    <submittedName>
        <fullName evidence="3">Methylmalonyl-CoA mutase</fullName>
    </submittedName>
</protein>
<dbReference type="EMBL" id="CP017634">
    <property type="protein sequence ID" value="ATW24599.1"/>
    <property type="molecule type" value="Genomic_DNA"/>
</dbReference>
<keyword evidence="1" id="KW-0413">Isomerase</keyword>
<dbReference type="Gene3D" id="3.20.20.240">
    <property type="entry name" value="Methylmalonyl-CoA mutase"/>
    <property type="match status" value="1"/>
</dbReference>
<evidence type="ECO:0000259" key="2">
    <source>
        <dbReference type="Pfam" id="PF01642"/>
    </source>
</evidence>
<dbReference type="OrthoDB" id="9762378at2"/>
<dbReference type="Proteomes" id="UP000323521">
    <property type="component" value="Chromosome"/>
</dbReference>
<evidence type="ECO:0000313" key="4">
    <source>
        <dbReference type="Proteomes" id="UP000323521"/>
    </source>
</evidence>
<dbReference type="InterPro" id="IPR006098">
    <property type="entry name" value="MMCoA_mutase_a_cat"/>
</dbReference>
<gene>
    <name evidence="3" type="ORF">DCMF_07200</name>
</gene>
<accession>A0A3G1KQ46</accession>
<feature type="domain" description="Methylmalonyl-CoA mutase alpha/beta chain catalytic" evidence="2">
    <location>
        <begin position="9"/>
        <end position="525"/>
    </location>
</feature>
<dbReference type="GO" id="GO:0031419">
    <property type="term" value="F:cobalamin binding"/>
    <property type="evidence" value="ECO:0007669"/>
    <property type="project" value="InterPro"/>
</dbReference>
<dbReference type="AlphaFoldDB" id="A0A3G1KQ46"/>